<protein>
    <submittedName>
        <fullName evidence="1">CopG family transcriptional regulator</fullName>
    </submittedName>
</protein>
<dbReference type="Proteomes" id="UP001058124">
    <property type="component" value="Unassembled WGS sequence"/>
</dbReference>
<sequence>MGIYLTPRLTPQKEAVWMNSTIHFRIDEETKRLAMKAAERQQTSLTDLLRRRAEELAEEERKLQSNAHEVWLENQVQEAFARYDAGQGQFIDDEEMTRKMAELRALAERGER</sequence>
<name>A0AAV5N622_9GAMM</name>
<reference evidence="1" key="1">
    <citation type="submission" date="2022-06" db="EMBL/GenBank/DDBJ databases">
        <title>Draft genome sequences of Leminorella grimontii str. JCM5902.</title>
        <authorList>
            <person name="Wakabayashi Y."/>
            <person name="Kojima K."/>
        </authorList>
    </citation>
    <scope>NUCLEOTIDE SEQUENCE</scope>
    <source>
        <strain evidence="1">JCM 5902</strain>
    </source>
</reference>
<accession>A0AAV5N622</accession>
<dbReference type="AlphaFoldDB" id="A0AAV5N622"/>
<comment type="caution">
    <text evidence="1">The sequence shown here is derived from an EMBL/GenBank/DDBJ whole genome shotgun (WGS) entry which is preliminary data.</text>
</comment>
<keyword evidence="2" id="KW-1185">Reference proteome</keyword>
<dbReference type="EMBL" id="BRLH01000006">
    <property type="protein sequence ID" value="GKX56414.1"/>
    <property type="molecule type" value="Genomic_DNA"/>
</dbReference>
<proteinExistence type="predicted"/>
<gene>
    <name evidence="1" type="ORF">SOASR030_25260</name>
</gene>
<organism evidence="1 2">
    <name type="scientific">Leminorella grimontii</name>
    <dbReference type="NCBI Taxonomy" id="82981"/>
    <lineage>
        <taxon>Bacteria</taxon>
        <taxon>Pseudomonadati</taxon>
        <taxon>Pseudomonadota</taxon>
        <taxon>Gammaproteobacteria</taxon>
        <taxon>Enterobacterales</taxon>
        <taxon>Budviciaceae</taxon>
        <taxon>Leminorella</taxon>
    </lineage>
</organism>
<evidence type="ECO:0000313" key="1">
    <source>
        <dbReference type="EMBL" id="GKX56414.1"/>
    </source>
</evidence>
<evidence type="ECO:0000313" key="2">
    <source>
        <dbReference type="Proteomes" id="UP001058124"/>
    </source>
</evidence>